<dbReference type="AlphaFoldDB" id="A0A7W3UJN8"/>
<reference evidence="1 2" key="1">
    <citation type="submission" date="2020-07" db="EMBL/GenBank/DDBJ databases">
        <title>Description of Limosilactobacillus balticus sp. nov., Limosilactobacillus agrestis sp. nov., Limosilactobacillus albertensis sp. nov., Limosilactobacillus rudii sp. nov., Limosilactobacillus fastidiosus sp. nov., five novel Limosilactobacillus species isolated from the vertebrate gastrointestinal tract, and proposal of 6 subspecies of Limosilactobacillus reuteri adapted to the gastrointestinal tract of specific vertebrate hosts.</title>
        <authorList>
            <person name="Li F."/>
            <person name="Cheng C."/>
            <person name="Zheng J."/>
            <person name="Quevedo R.M."/>
            <person name="Li J."/>
            <person name="Roos S."/>
            <person name="Gaenzle M.G."/>
            <person name="Walter J."/>
        </authorList>
    </citation>
    <scope>NUCLEOTIDE SEQUENCE [LARGE SCALE GENOMIC DNA]</scope>
    <source>
        <strain evidence="1 2">STM2_1</strain>
    </source>
</reference>
<proteinExistence type="predicted"/>
<evidence type="ECO:0000313" key="1">
    <source>
        <dbReference type="EMBL" id="MBB1096741.1"/>
    </source>
</evidence>
<gene>
    <name evidence="1" type="ORF">H5S09_02060</name>
</gene>
<accession>A0A7W3UJN8</accession>
<sequence>MDKNERIDRSAEIFKRISNPEAYHYDQKFRYLPNWLDNTSYFYQKEANNQFT</sequence>
<protein>
    <submittedName>
        <fullName evidence="1">Uncharacterized protein</fullName>
    </submittedName>
</protein>
<dbReference type="EMBL" id="JACIVA010000030">
    <property type="protein sequence ID" value="MBB1096741.1"/>
    <property type="molecule type" value="Genomic_DNA"/>
</dbReference>
<dbReference type="Proteomes" id="UP000517106">
    <property type="component" value="Unassembled WGS sequence"/>
</dbReference>
<evidence type="ECO:0000313" key="2">
    <source>
        <dbReference type="Proteomes" id="UP000517106"/>
    </source>
</evidence>
<organism evidence="1 2">
    <name type="scientific">Limosilactobacillus rudii</name>
    <dbReference type="NCBI Taxonomy" id="2759755"/>
    <lineage>
        <taxon>Bacteria</taxon>
        <taxon>Bacillati</taxon>
        <taxon>Bacillota</taxon>
        <taxon>Bacilli</taxon>
        <taxon>Lactobacillales</taxon>
        <taxon>Lactobacillaceae</taxon>
        <taxon>Limosilactobacillus</taxon>
    </lineage>
</organism>
<keyword evidence="2" id="KW-1185">Reference proteome</keyword>
<dbReference type="RefSeq" id="WP_182595353.1">
    <property type="nucleotide sequence ID" value="NZ_JACIVA010000030.1"/>
</dbReference>
<name>A0A7W3UJN8_9LACO</name>
<comment type="caution">
    <text evidence="1">The sequence shown here is derived from an EMBL/GenBank/DDBJ whole genome shotgun (WGS) entry which is preliminary data.</text>
</comment>